<keyword evidence="2" id="KW-1185">Reference proteome</keyword>
<proteinExistence type="predicted"/>
<reference evidence="1" key="1">
    <citation type="submission" date="2021-03" db="EMBL/GenBank/DDBJ databases">
        <title>Draft genome sequence of rust myrtle Austropuccinia psidii MF-1, a brazilian biotype.</title>
        <authorList>
            <person name="Quecine M.C."/>
            <person name="Pachon D.M.R."/>
            <person name="Bonatelli M.L."/>
            <person name="Correr F.H."/>
            <person name="Franceschini L.M."/>
            <person name="Leite T.F."/>
            <person name="Margarido G.R.A."/>
            <person name="Almeida C.A."/>
            <person name="Ferrarezi J.A."/>
            <person name="Labate C.A."/>
        </authorList>
    </citation>
    <scope>NUCLEOTIDE SEQUENCE</scope>
    <source>
        <strain evidence="1">MF-1</strain>
    </source>
</reference>
<evidence type="ECO:0000313" key="2">
    <source>
        <dbReference type="Proteomes" id="UP000765509"/>
    </source>
</evidence>
<sequence>MMSWLWDVMSARQEDKSVKGESIFSNFKRQAANESSETAAEKLMMLKSESYVLQFESESVKAMQALRGTEDPPLEDLGVEGAVRWADGLPGQRHVTGHSMWCMVWTLEL</sequence>
<dbReference type="EMBL" id="AVOT02045463">
    <property type="protein sequence ID" value="MBW0540814.1"/>
    <property type="molecule type" value="Genomic_DNA"/>
</dbReference>
<organism evidence="1 2">
    <name type="scientific">Austropuccinia psidii MF-1</name>
    <dbReference type="NCBI Taxonomy" id="1389203"/>
    <lineage>
        <taxon>Eukaryota</taxon>
        <taxon>Fungi</taxon>
        <taxon>Dikarya</taxon>
        <taxon>Basidiomycota</taxon>
        <taxon>Pucciniomycotina</taxon>
        <taxon>Pucciniomycetes</taxon>
        <taxon>Pucciniales</taxon>
        <taxon>Sphaerophragmiaceae</taxon>
        <taxon>Austropuccinia</taxon>
    </lineage>
</organism>
<comment type="caution">
    <text evidence="1">The sequence shown here is derived from an EMBL/GenBank/DDBJ whole genome shotgun (WGS) entry which is preliminary data.</text>
</comment>
<accession>A0A9Q3FL35</accession>
<protein>
    <submittedName>
        <fullName evidence="1">Uncharacterized protein</fullName>
    </submittedName>
</protein>
<dbReference type="AlphaFoldDB" id="A0A9Q3FL35"/>
<evidence type="ECO:0000313" key="1">
    <source>
        <dbReference type="EMBL" id="MBW0540814.1"/>
    </source>
</evidence>
<name>A0A9Q3FL35_9BASI</name>
<gene>
    <name evidence="1" type="ORF">O181_080529</name>
</gene>
<dbReference type="Proteomes" id="UP000765509">
    <property type="component" value="Unassembled WGS sequence"/>
</dbReference>